<dbReference type="EMBL" id="JACJPW010000008">
    <property type="protein sequence ID" value="MBD2180413.1"/>
    <property type="molecule type" value="Genomic_DNA"/>
</dbReference>
<name>A0A926ZET4_9CYAN</name>
<accession>A0A926ZET4</accession>
<dbReference type="Gene3D" id="3.40.50.300">
    <property type="entry name" value="P-loop containing nucleotide triphosphate hydrolases"/>
    <property type="match status" value="1"/>
</dbReference>
<feature type="compositionally biased region" description="Basic and acidic residues" evidence="1">
    <location>
        <begin position="491"/>
        <end position="500"/>
    </location>
</feature>
<comment type="caution">
    <text evidence="2">The sequence shown here is derived from an EMBL/GenBank/DDBJ whole genome shotgun (WGS) entry which is preliminary data.</text>
</comment>
<dbReference type="SUPFAM" id="SSF52540">
    <property type="entry name" value="P-loop containing nucleoside triphosphate hydrolases"/>
    <property type="match status" value="1"/>
</dbReference>
<dbReference type="Proteomes" id="UP000641646">
    <property type="component" value="Unassembled WGS sequence"/>
</dbReference>
<evidence type="ECO:0000313" key="3">
    <source>
        <dbReference type="Proteomes" id="UP000641646"/>
    </source>
</evidence>
<gene>
    <name evidence="2" type="ORF">H6G03_04700</name>
</gene>
<proteinExistence type="predicted"/>
<reference evidence="2" key="1">
    <citation type="journal article" date="2015" name="ISME J.">
        <title>Draft Genome Sequence of Streptomyces incarnatus NRRL8089, which Produces the Nucleoside Antibiotic Sinefungin.</title>
        <authorList>
            <person name="Oshima K."/>
            <person name="Hattori M."/>
            <person name="Shimizu H."/>
            <person name="Fukuda K."/>
            <person name="Nemoto M."/>
            <person name="Inagaki K."/>
            <person name="Tamura T."/>
        </authorList>
    </citation>
    <scope>NUCLEOTIDE SEQUENCE</scope>
    <source>
        <strain evidence="2">FACHB-1375</strain>
    </source>
</reference>
<reference evidence="2" key="2">
    <citation type="submission" date="2020-08" db="EMBL/GenBank/DDBJ databases">
        <authorList>
            <person name="Chen M."/>
            <person name="Teng W."/>
            <person name="Zhao L."/>
            <person name="Hu C."/>
            <person name="Zhou Y."/>
            <person name="Han B."/>
            <person name="Song L."/>
            <person name="Shu W."/>
        </authorList>
    </citation>
    <scope>NUCLEOTIDE SEQUENCE</scope>
    <source>
        <strain evidence="2">FACHB-1375</strain>
    </source>
</reference>
<protein>
    <submittedName>
        <fullName evidence="2">AAA-like domain-containing protein</fullName>
    </submittedName>
</protein>
<evidence type="ECO:0000313" key="2">
    <source>
        <dbReference type="EMBL" id="MBD2180413.1"/>
    </source>
</evidence>
<evidence type="ECO:0000256" key="1">
    <source>
        <dbReference type="SAM" id="MobiDB-lite"/>
    </source>
</evidence>
<organism evidence="2 3">
    <name type="scientific">Aerosakkonema funiforme FACHB-1375</name>
    <dbReference type="NCBI Taxonomy" id="2949571"/>
    <lineage>
        <taxon>Bacteria</taxon>
        <taxon>Bacillati</taxon>
        <taxon>Cyanobacteriota</taxon>
        <taxon>Cyanophyceae</taxon>
        <taxon>Oscillatoriophycideae</taxon>
        <taxon>Aerosakkonematales</taxon>
        <taxon>Aerosakkonemataceae</taxon>
        <taxon>Aerosakkonema</taxon>
    </lineage>
</organism>
<dbReference type="Pfam" id="PF14516">
    <property type="entry name" value="AAA_35"/>
    <property type="match status" value="1"/>
</dbReference>
<sequence>MTTLETSAFNYQVGGSLPADASTYVQRQADTDFYEGLKAGEFCYVLNSRQMGKSSLRVQTMRRLQQEGVACAAIDLTKIGSQNLTPDQWYAGVVRSLTIGFNIADKINLRTWWRDRDLLSPVQRFSEFIEQALLIEISQNIVIFIDEIDCVLSLNFRVDDFFAAIRACYNNRADYPEYKRLTFALIGVATPSELIQDKNRTPFNIGRAIQLSGFHLHESLPLAPGLAEKTNNPQVVLKEILDWTGGKPFLTQKLCKLVLQEISFIPPGAERLCLEKLVRSRVIENWEAQDEPEHLRTISDRLVRGSSDPSRLLTLYQQILLNEEIPADDTPAQMELRLSGLVVKQPGKKYSQSVLRVYSRIYAEIFNLSWVETQLGNLRPYKLALTSWLASNCQDETLLLTGEELHKGLTWAADKKLNELDNQFLSASKEKASGVKESIQNLAKITNVLEAQTLPLLKRDEKKRESEDTTNIQSQITHQQSLISHQQWVNKDNREPKTDRPSLTAKSIASAPLPLILTNPTSPKIPSPKLSYERRTVGDEQIIYDHLLYCVQKESPSELIERFHKLFIDGVGYPDPEIEAALYRIIAILSNEIEFKNLLCRCCYILINRWQMQPQKHAAIAEIVALFKNALPRFQGVASRSRIVMRLRQLVSQFRESNEYLAMQRLVKVVEPIREAERKEDNPSLGRLIHRYPYLFSHNLLVQNSSIEHQQTIREIQTQKQRQFEVNLSQYVPYLMRRTEIASHPVKDVQIIQPVPNPTLLSDRELFLALKKFGGKVEGSYSYRDLAGIFLNHHKQTKSYQAFKADLYEYLIASIQAEYGNRQFNQRLYKWLKNTFSENDSQKLNEFLLVRTCSQLFNFLVVESPQQPNHYVFIDLISNLGTIETTSLLLKIVLLSRKVRPDLEKRFSILFNHYESQTLNDIMWFVKSLENLNVALVVNFGTVDLSWHQA</sequence>
<feature type="compositionally biased region" description="Polar residues" evidence="1">
    <location>
        <begin position="469"/>
        <end position="490"/>
    </location>
</feature>
<dbReference type="RefSeq" id="WP_190462587.1">
    <property type="nucleotide sequence ID" value="NZ_JACJPW010000008.1"/>
</dbReference>
<feature type="region of interest" description="Disordered" evidence="1">
    <location>
        <begin position="459"/>
        <end position="503"/>
    </location>
</feature>
<dbReference type="InterPro" id="IPR027417">
    <property type="entry name" value="P-loop_NTPase"/>
</dbReference>
<keyword evidence="3" id="KW-1185">Reference proteome</keyword>
<dbReference type="AlphaFoldDB" id="A0A926ZET4"/>